<keyword evidence="5" id="KW-0132">Cell division</keyword>
<dbReference type="PANTHER" id="PTHR19918:SF5">
    <property type="entry name" value="MEIOSIS-SPECIFIC APC_C ACTIVATOR PROTEIN AMA1"/>
    <property type="match status" value="1"/>
</dbReference>
<dbReference type="Gene3D" id="2.130.10.10">
    <property type="entry name" value="YVTN repeat-like/Quinoprotein amine dehydrogenase"/>
    <property type="match status" value="2"/>
</dbReference>
<dbReference type="GO" id="GO:1905786">
    <property type="term" value="P:positive regulation of anaphase-promoting complex-dependent catabolic process"/>
    <property type="evidence" value="ECO:0007669"/>
    <property type="project" value="TreeGrafter"/>
</dbReference>
<evidence type="ECO:0000313" key="6">
    <source>
        <dbReference type="Proteomes" id="UP000019471"/>
    </source>
</evidence>
<protein>
    <submittedName>
        <fullName evidence="5">Cell division cycle 20, cofactor-APC complex</fullName>
    </submittedName>
</protein>
<evidence type="ECO:0000256" key="1">
    <source>
        <dbReference type="ARBA" id="ARBA00022574"/>
    </source>
</evidence>
<feature type="region of interest" description="Disordered" evidence="4">
    <location>
        <begin position="575"/>
        <end position="605"/>
    </location>
</feature>
<dbReference type="OrthoDB" id="10263272at2759"/>
<sequence>MLGSHGTAPLHTATFLDHATRDDKAVAHERRLALALDIDQAARILLQNPAVEEKDVNAKPEHSPFVWKNSVWTRDAGSWYIAFKSRGLLESDKAIPTVPFRVLDAPNLKDDYYCSMLAYSRTCHSLAVALGQKVYLWTEQYGVRSPPLPPSRPTNFVTSLAFSSEKGGKAILAVAKNSGTVTLWSLLEIRPRFDAPHPCAASCVSFKPVETQRRSVTGNDMAMCEDLLVGDDSGMIYYYSLEWPEFAPGSMTLLAKLDAHTQNICGLAWSLDGMQFVSGGNDNRALLFDPSDFLHADYQRHVSQNVLDQALAMFNDLGLPTPPVSPERYRLASYREFSNFNRGSANNMQNFGMDTPPRTPPGRGRAGGRSPSTASFQTPGYSDASILRNALVDPSIPGQANAHVHPFYHTAAVKAIAFAPWQPNLLATGGGSNDRQIHFWHTGSGAALARINVFSQVTSLIVATFGYSQPEHEIRIAVFSWPTCECVVSIPWERKQNGEIGRALWAIPYPGGPNDPIPPRTQNGRVNRGFASWEAVQETGAERRRTATVAVETAGPRNRRGLAPSPERITVPTIPRRRPVQNGGRRLGDSYGGNPRRGELPASRTEEEGSLIIACCDQTVKFFEIWAGRSQGRKVRGLGRRQGVLGGSRVLEGWCEGLGVDEIGFGEDVIR</sequence>
<dbReference type="RefSeq" id="XP_007746337.1">
    <property type="nucleotide sequence ID" value="XM_007748147.1"/>
</dbReference>
<keyword evidence="5" id="KW-0131">Cell cycle</keyword>
<dbReference type="InterPro" id="IPR001680">
    <property type="entry name" value="WD40_rpt"/>
</dbReference>
<dbReference type="InterPro" id="IPR015943">
    <property type="entry name" value="WD40/YVTN_repeat-like_dom_sf"/>
</dbReference>
<dbReference type="InterPro" id="IPR036322">
    <property type="entry name" value="WD40_repeat_dom_sf"/>
</dbReference>
<dbReference type="AlphaFoldDB" id="W9WMX2"/>
<dbReference type="Pfam" id="PF00400">
    <property type="entry name" value="WD40"/>
    <property type="match status" value="2"/>
</dbReference>
<dbReference type="GO" id="GO:0005680">
    <property type="term" value="C:anaphase-promoting complex"/>
    <property type="evidence" value="ECO:0007669"/>
    <property type="project" value="TreeGrafter"/>
</dbReference>
<dbReference type="GO" id="GO:0010997">
    <property type="term" value="F:anaphase-promoting complex binding"/>
    <property type="evidence" value="ECO:0007669"/>
    <property type="project" value="InterPro"/>
</dbReference>
<dbReference type="SMART" id="SM00320">
    <property type="entry name" value="WD40"/>
    <property type="match status" value="3"/>
</dbReference>
<dbReference type="EMBL" id="AMGX01000011">
    <property type="protein sequence ID" value="EXJ69522.1"/>
    <property type="molecule type" value="Genomic_DNA"/>
</dbReference>
<dbReference type="Proteomes" id="UP000019471">
    <property type="component" value="Unassembled WGS sequence"/>
</dbReference>
<feature type="repeat" description="WD" evidence="3">
    <location>
        <begin position="257"/>
        <end position="289"/>
    </location>
</feature>
<name>W9WMX2_9EURO</name>
<dbReference type="GO" id="GO:1990757">
    <property type="term" value="F:ubiquitin ligase activator activity"/>
    <property type="evidence" value="ECO:0007669"/>
    <property type="project" value="TreeGrafter"/>
</dbReference>
<keyword evidence="1 3" id="KW-0853">WD repeat</keyword>
<keyword evidence="6" id="KW-1185">Reference proteome</keyword>
<feature type="compositionally biased region" description="Basic and acidic residues" evidence="4">
    <location>
        <begin position="596"/>
        <end position="605"/>
    </location>
</feature>
<dbReference type="PROSITE" id="PS50082">
    <property type="entry name" value="WD_REPEATS_2"/>
    <property type="match status" value="1"/>
</dbReference>
<gene>
    <name evidence="5" type="ORF">A1O5_07558</name>
</gene>
<dbReference type="eggNOG" id="KOG0305">
    <property type="taxonomic scope" value="Eukaryota"/>
</dbReference>
<dbReference type="STRING" id="1182543.W9WMX2"/>
<dbReference type="GO" id="GO:0031145">
    <property type="term" value="P:anaphase-promoting complex-dependent catabolic process"/>
    <property type="evidence" value="ECO:0007669"/>
    <property type="project" value="TreeGrafter"/>
</dbReference>
<reference evidence="5 6" key="1">
    <citation type="submission" date="2013-03" db="EMBL/GenBank/DDBJ databases">
        <title>The Genome Sequence of Cladophialophora psammophila CBS 110553.</title>
        <authorList>
            <consortium name="The Broad Institute Genomics Platform"/>
            <person name="Cuomo C."/>
            <person name="de Hoog S."/>
            <person name="Gorbushina A."/>
            <person name="Walker B."/>
            <person name="Young S.K."/>
            <person name="Zeng Q."/>
            <person name="Gargeya S."/>
            <person name="Fitzgerald M."/>
            <person name="Haas B."/>
            <person name="Abouelleil A."/>
            <person name="Allen A.W."/>
            <person name="Alvarado L."/>
            <person name="Arachchi H.M."/>
            <person name="Berlin A.M."/>
            <person name="Chapman S.B."/>
            <person name="Gainer-Dewar J."/>
            <person name="Goldberg J."/>
            <person name="Griggs A."/>
            <person name="Gujja S."/>
            <person name="Hansen M."/>
            <person name="Howarth C."/>
            <person name="Imamovic A."/>
            <person name="Ireland A."/>
            <person name="Larimer J."/>
            <person name="McCowan C."/>
            <person name="Murphy C."/>
            <person name="Pearson M."/>
            <person name="Poon T.W."/>
            <person name="Priest M."/>
            <person name="Roberts A."/>
            <person name="Saif S."/>
            <person name="Shea T."/>
            <person name="Sisk P."/>
            <person name="Sykes S."/>
            <person name="Wortman J."/>
            <person name="Nusbaum C."/>
            <person name="Birren B."/>
        </authorList>
    </citation>
    <scope>NUCLEOTIDE SEQUENCE [LARGE SCALE GENOMIC DNA]</scope>
    <source>
        <strain evidence="5 6">CBS 110553</strain>
    </source>
</reference>
<evidence type="ECO:0000256" key="4">
    <source>
        <dbReference type="SAM" id="MobiDB-lite"/>
    </source>
</evidence>
<dbReference type="GO" id="GO:0051301">
    <property type="term" value="P:cell division"/>
    <property type="evidence" value="ECO:0007669"/>
    <property type="project" value="UniProtKB-KW"/>
</dbReference>
<accession>W9WMX2</accession>
<evidence type="ECO:0000256" key="3">
    <source>
        <dbReference type="PROSITE-ProRule" id="PRU00221"/>
    </source>
</evidence>
<comment type="caution">
    <text evidence="5">The sequence shown here is derived from an EMBL/GenBank/DDBJ whole genome shotgun (WGS) entry which is preliminary data.</text>
</comment>
<proteinExistence type="predicted"/>
<evidence type="ECO:0000313" key="5">
    <source>
        <dbReference type="EMBL" id="EXJ69522.1"/>
    </source>
</evidence>
<dbReference type="PANTHER" id="PTHR19918">
    <property type="entry name" value="CELL DIVISION CYCLE 20 CDC20 FIZZY -RELATED"/>
    <property type="match status" value="1"/>
</dbReference>
<feature type="region of interest" description="Disordered" evidence="4">
    <location>
        <begin position="345"/>
        <end position="378"/>
    </location>
</feature>
<dbReference type="InterPro" id="IPR033010">
    <property type="entry name" value="Cdc20/Fizzy"/>
</dbReference>
<keyword evidence="2" id="KW-0677">Repeat</keyword>
<dbReference type="GeneID" id="19192264"/>
<dbReference type="HOGENOM" id="CLU_014831_3_0_1"/>
<evidence type="ECO:0000256" key="2">
    <source>
        <dbReference type="ARBA" id="ARBA00022737"/>
    </source>
</evidence>
<organism evidence="5 6">
    <name type="scientific">Cladophialophora psammophila CBS 110553</name>
    <dbReference type="NCBI Taxonomy" id="1182543"/>
    <lineage>
        <taxon>Eukaryota</taxon>
        <taxon>Fungi</taxon>
        <taxon>Dikarya</taxon>
        <taxon>Ascomycota</taxon>
        <taxon>Pezizomycotina</taxon>
        <taxon>Eurotiomycetes</taxon>
        <taxon>Chaetothyriomycetidae</taxon>
        <taxon>Chaetothyriales</taxon>
        <taxon>Herpotrichiellaceae</taxon>
        <taxon>Cladophialophora</taxon>
    </lineage>
</organism>
<dbReference type="SUPFAM" id="SSF50978">
    <property type="entry name" value="WD40 repeat-like"/>
    <property type="match status" value="1"/>
</dbReference>